<dbReference type="InterPro" id="IPR058240">
    <property type="entry name" value="rSAM_sf"/>
</dbReference>
<organism evidence="8 9">
    <name type="scientific">Paludibacterium purpuratum</name>
    <dbReference type="NCBI Taxonomy" id="1144873"/>
    <lineage>
        <taxon>Bacteria</taxon>
        <taxon>Pseudomonadati</taxon>
        <taxon>Pseudomonadota</taxon>
        <taxon>Betaproteobacteria</taxon>
        <taxon>Neisseriales</taxon>
        <taxon>Chromobacteriaceae</taxon>
        <taxon>Paludibacterium</taxon>
    </lineage>
</organism>
<reference evidence="8 9" key="1">
    <citation type="submission" date="2019-03" db="EMBL/GenBank/DDBJ databases">
        <title>Genomic Encyclopedia of Type Strains, Phase III (KMG-III): the genomes of soil and plant-associated and newly described type strains.</title>
        <authorList>
            <person name="Whitman W."/>
        </authorList>
    </citation>
    <scope>NUCLEOTIDE SEQUENCE [LARGE SCALE GENOMIC DNA]</scope>
    <source>
        <strain evidence="8 9">CECT 8976</strain>
    </source>
</reference>
<evidence type="ECO:0000259" key="7">
    <source>
        <dbReference type="PROSITE" id="PS51918"/>
    </source>
</evidence>
<dbReference type="InterPro" id="IPR013785">
    <property type="entry name" value="Aldolase_TIM"/>
</dbReference>
<dbReference type="CDD" id="cd01335">
    <property type="entry name" value="Radical_SAM"/>
    <property type="match status" value="1"/>
</dbReference>
<keyword evidence="2" id="KW-0004">4Fe-4S</keyword>
<keyword evidence="6" id="KW-0411">Iron-sulfur</keyword>
<name>A0A4V3DVX3_9NEIS</name>
<dbReference type="AlphaFoldDB" id="A0A4V3DVX3"/>
<comment type="caution">
    <text evidence="8">The sequence shown here is derived from an EMBL/GenBank/DDBJ whole genome shotgun (WGS) entry which is preliminary data.</text>
</comment>
<dbReference type="SFLD" id="SFLDG01072">
    <property type="entry name" value="dehydrogenase_like"/>
    <property type="match status" value="1"/>
</dbReference>
<keyword evidence="4" id="KW-0479">Metal-binding</keyword>
<dbReference type="InterPro" id="IPR007197">
    <property type="entry name" value="rSAM"/>
</dbReference>
<evidence type="ECO:0000256" key="4">
    <source>
        <dbReference type="ARBA" id="ARBA00022723"/>
    </source>
</evidence>
<keyword evidence="3" id="KW-0949">S-adenosyl-L-methionine</keyword>
<proteinExistence type="predicted"/>
<evidence type="ECO:0000256" key="2">
    <source>
        <dbReference type="ARBA" id="ARBA00022485"/>
    </source>
</evidence>
<keyword evidence="5" id="KW-0408">Iron</keyword>
<dbReference type="SFLD" id="SFLDS00029">
    <property type="entry name" value="Radical_SAM"/>
    <property type="match status" value="1"/>
</dbReference>
<keyword evidence="9" id="KW-1185">Reference proteome</keyword>
<dbReference type="GO" id="GO:0051539">
    <property type="term" value="F:4 iron, 4 sulfur cluster binding"/>
    <property type="evidence" value="ECO:0007669"/>
    <property type="project" value="UniProtKB-KW"/>
</dbReference>
<feature type="domain" description="Radical SAM core" evidence="7">
    <location>
        <begin position="7"/>
        <end position="238"/>
    </location>
</feature>
<dbReference type="Gene3D" id="3.20.20.70">
    <property type="entry name" value="Aldolase class I"/>
    <property type="match status" value="1"/>
</dbReference>
<evidence type="ECO:0000313" key="9">
    <source>
        <dbReference type="Proteomes" id="UP000295611"/>
    </source>
</evidence>
<dbReference type="PANTHER" id="PTHR43273:SF8">
    <property type="entry name" value="RADICAL SAM DOMAIN PROTEIN"/>
    <property type="match status" value="1"/>
</dbReference>
<dbReference type="Proteomes" id="UP000295611">
    <property type="component" value="Unassembled WGS sequence"/>
</dbReference>
<evidence type="ECO:0000256" key="5">
    <source>
        <dbReference type="ARBA" id="ARBA00023004"/>
    </source>
</evidence>
<dbReference type="InterPro" id="IPR000385">
    <property type="entry name" value="MoaA_NifB_PqqE_Fe-S-bd_CS"/>
</dbReference>
<evidence type="ECO:0000256" key="1">
    <source>
        <dbReference type="ARBA" id="ARBA00001966"/>
    </source>
</evidence>
<comment type="cofactor">
    <cofactor evidence="1">
        <name>[4Fe-4S] cluster</name>
        <dbReference type="ChEBI" id="CHEBI:49883"/>
    </cofactor>
</comment>
<evidence type="ECO:0000313" key="8">
    <source>
        <dbReference type="EMBL" id="TDR82679.1"/>
    </source>
</evidence>
<dbReference type="InterPro" id="IPR023867">
    <property type="entry name" value="Sulphatase_maturase_rSAM"/>
</dbReference>
<dbReference type="GO" id="GO:0032324">
    <property type="term" value="P:molybdopterin cofactor biosynthetic process"/>
    <property type="evidence" value="ECO:0007669"/>
    <property type="project" value="UniProtKB-ARBA"/>
</dbReference>
<dbReference type="GO" id="GO:0046872">
    <property type="term" value="F:metal ion binding"/>
    <property type="evidence" value="ECO:0007669"/>
    <property type="project" value="UniProtKB-KW"/>
</dbReference>
<dbReference type="SFLD" id="SFLDG01067">
    <property type="entry name" value="SPASM/twitch_domain_containing"/>
    <property type="match status" value="1"/>
</dbReference>
<protein>
    <recommendedName>
        <fullName evidence="7">Radical SAM core domain-containing protein</fullName>
    </recommendedName>
</protein>
<sequence>MNAMARGGSPALDWIVLKVAQRCNLNCTYCYVYNRGDDSWKSRPALISDVVVAKLAERIVAHCAQYGLDAFVVELHGGEPLLLGKKRMQRLIDMLRQRCAPVRLRLILQTNGLLLDPEWLELFDRNGISFGISLDGPPEVADRFRIMRNGQGSTQKLLDKIRALRAAGPDFNRLMGSILCVVNPDLDGGKLVHWFVDNGFDAFEFLLPDGNYVNYPQGWRGVEPYRRFLLEAFEAWYAMGSAAPQIRLFEMMMMGFMGIKSPLDALGGDLRRLCVVESDGSIGVSDVVRICRGEYANDKLDIFQHPLDLHASVYRLAQIQQPCAQCQACPHFASCGGGYLPHRFDGAGFDHPSIYCHALYALSERMLSVIRRDLPPTLLSDPTTSLWTASLAE</sequence>
<evidence type="ECO:0000256" key="3">
    <source>
        <dbReference type="ARBA" id="ARBA00022691"/>
    </source>
</evidence>
<dbReference type="InterPro" id="IPR006638">
    <property type="entry name" value="Elp3/MiaA/NifB-like_rSAM"/>
</dbReference>
<dbReference type="EMBL" id="SNZP01000001">
    <property type="protein sequence ID" value="TDR82679.1"/>
    <property type="molecule type" value="Genomic_DNA"/>
</dbReference>
<dbReference type="SUPFAM" id="SSF102114">
    <property type="entry name" value="Radical SAM enzymes"/>
    <property type="match status" value="1"/>
</dbReference>
<gene>
    <name evidence="8" type="ORF">DFP86_10168</name>
</gene>
<dbReference type="PROSITE" id="PS51918">
    <property type="entry name" value="RADICAL_SAM"/>
    <property type="match status" value="1"/>
</dbReference>
<dbReference type="PANTHER" id="PTHR43273">
    <property type="entry name" value="ANAEROBIC SULFATASE-MATURATING ENZYME HOMOLOG ASLB-RELATED"/>
    <property type="match status" value="1"/>
</dbReference>
<dbReference type="Pfam" id="PF04055">
    <property type="entry name" value="Radical_SAM"/>
    <property type="match status" value="1"/>
</dbReference>
<accession>A0A4V3DVX3</accession>
<dbReference type="GO" id="GO:0016491">
    <property type="term" value="F:oxidoreductase activity"/>
    <property type="evidence" value="ECO:0007669"/>
    <property type="project" value="InterPro"/>
</dbReference>
<evidence type="ECO:0000256" key="6">
    <source>
        <dbReference type="ARBA" id="ARBA00023014"/>
    </source>
</evidence>
<dbReference type="PROSITE" id="PS01305">
    <property type="entry name" value="MOAA_NIFB_PQQE"/>
    <property type="match status" value="1"/>
</dbReference>
<dbReference type="SFLD" id="SFLDG01386">
    <property type="entry name" value="main_SPASM_domain-containing"/>
    <property type="match status" value="1"/>
</dbReference>
<dbReference type="SMART" id="SM00729">
    <property type="entry name" value="Elp3"/>
    <property type="match status" value="1"/>
</dbReference>